<dbReference type="EMBL" id="JASBWV010000009">
    <property type="protein sequence ID" value="KAJ9124633.1"/>
    <property type="molecule type" value="Genomic_DNA"/>
</dbReference>
<evidence type="ECO:0000313" key="1">
    <source>
        <dbReference type="EMBL" id="KAJ9124633.1"/>
    </source>
</evidence>
<sequence length="299" mass="33084">MSNTLSYAVPEPELRGSFNKALREISCEGPASIDDGLIQSAMTWVLQVNQCRDIRLDDVDSAVVDPVNASWTRLQSKIVNHRYAQVLSGITPSEVPKSSEGLHKYFCRLVDGTIERFLGLASKGLCDGSSSNDFPDTFRYRFQLWDIRRLLKVFWQQSDQSRASDIVGYIAHVLCQLTLLRDRIQNAEAVRENRTLRREARSEWVGPFSERISGSPMSKSLASGASGLDERSFCPTTNEQTLDALNSAYEISRQNVVGRDKEEEGWLSVGGVTIFSVDSTAPAGTHSDDASLNRSLGGA</sequence>
<gene>
    <name evidence="1" type="ORF">QFC24_003000</name>
</gene>
<accession>A0ACC2XLA5</accession>
<dbReference type="Proteomes" id="UP001234202">
    <property type="component" value="Unassembled WGS sequence"/>
</dbReference>
<reference evidence="1" key="1">
    <citation type="submission" date="2023-04" db="EMBL/GenBank/DDBJ databases">
        <title>Draft Genome sequencing of Naganishia species isolated from polar environments using Oxford Nanopore Technology.</title>
        <authorList>
            <person name="Leo P."/>
            <person name="Venkateswaran K."/>
        </authorList>
    </citation>
    <scope>NUCLEOTIDE SEQUENCE</scope>
    <source>
        <strain evidence="1">DBVPG 5303</strain>
    </source>
</reference>
<evidence type="ECO:0000313" key="2">
    <source>
        <dbReference type="Proteomes" id="UP001234202"/>
    </source>
</evidence>
<proteinExistence type="predicted"/>
<keyword evidence="2" id="KW-1185">Reference proteome</keyword>
<protein>
    <submittedName>
        <fullName evidence="1">Uncharacterized protein</fullName>
    </submittedName>
</protein>
<name>A0ACC2XLA5_9TREE</name>
<comment type="caution">
    <text evidence="1">The sequence shown here is derived from an EMBL/GenBank/DDBJ whole genome shotgun (WGS) entry which is preliminary data.</text>
</comment>
<organism evidence="1 2">
    <name type="scientific">Naganishia onofrii</name>
    <dbReference type="NCBI Taxonomy" id="1851511"/>
    <lineage>
        <taxon>Eukaryota</taxon>
        <taxon>Fungi</taxon>
        <taxon>Dikarya</taxon>
        <taxon>Basidiomycota</taxon>
        <taxon>Agaricomycotina</taxon>
        <taxon>Tremellomycetes</taxon>
        <taxon>Filobasidiales</taxon>
        <taxon>Filobasidiaceae</taxon>
        <taxon>Naganishia</taxon>
    </lineage>
</organism>